<dbReference type="Proteomes" id="UP001303046">
    <property type="component" value="Unassembled WGS sequence"/>
</dbReference>
<keyword evidence="2" id="KW-1185">Reference proteome</keyword>
<accession>A0ABR1C921</accession>
<gene>
    <name evidence="1" type="primary">Necator_chrII.g6088</name>
    <name evidence="1" type="ORF">RB195_018295</name>
</gene>
<organism evidence="1 2">
    <name type="scientific">Necator americanus</name>
    <name type="common">Human hookworm</name>
    <dbReference type="NCBI Taxonomy" id="51031"/>
    <lineage>
        <taxon>Eukaryota</taxon>
        <taxon>Metazoa</taxon>
        <taxon>Ecdysozoa</taxon>
        <taxon>Nematoda</taxon>
        <taxon>Chromadorea</taxon>
        <taxon>Rhabditida</taxon>
        <taxon>Rhabditina</taxon>
        <taxon>Rhabditomorpha</taxon>
        <taxon>Strongyloidea</taxon>
        <taxon>Ancylostomatidae</taxon>
        <taxon>Bunostominae</taxon>
        <taxon>Necator</taxon>
    </lineage>
</organism>
<name>A0ABR1C921_NECAM</name>
<sequence>MCSIAVSIERSVQESPFAANCYAPPPLRAQPPTEVQRAVVINEEEKSIVLGFRVESRVLTPIDPKDFEKWREAASKHQRYRKSRAR</sequence>
<comment type="caution">
    <text evidence="1">The sequence shown here is derived from an EMBL/GenBank/DDBJ whole genome shotgun (WGS) entry which is preliminary data.</text>
</comment>
<reference evidence="1 2" key="1">
    <citation type="submission" date="2023-08" db="EMBL/GenBank/DDBJ databases">
        <title>A Necator americanus chromosomal reference genome.</title>
        <authorList>
            <person name="Ilik V."/>
            <person name="Petrzelkova K.J."/>
            <person name="Pardy F."/>
            <person name="Fuh T."/>
            <person name="Niatou-Singa F.S."/>
            <person name="Gouil Q."/>
            <person name="Baker L."/>
            <person name="Ritchie M.E."/>
            <person name="Jex A.R."/>
            <person name="Gazzola D."/>
            <person name="Li H."/>
            <person name="Toshio Fujiwara R."/>
            <person name="Zhan B."/>
            <person name="Aroian R.V."/>
            <person name="Pafco B."/>
            <person name="Schwarz E.M."/>
        </authorList>
    </citation>
    <scope>NUCLEOTIDE SEQUENCE [LARGE SCALE GENOMIC DNA]</scope>
    <source>
        <strain evidence="1 2">Aroian</strain>
        <tissue evidence="1">Whole animal</tissue>
    </source>
</reference>
<proteinExistence type="predicted"/>
<protein>
    <submittedName>
        <fullName evidence="1">Uncharacterized protein</fullName>
    </submittedName>
</protein>
<dbReference type="EMBL" id="JAVFWL010000002">
    <property type="protein sequence ID" value="KAK6735004.1"/>
    <property type="molecule type" value="Genomic_DNA"/>
</dbReference>
<evidence type="ECO:0000313" key="2">
    <source>
        <dbReference type="Proteomes" id="UP001303046"/>
    </source>
</evidence>
<evidence type="ECO:0000313" key="1">
    <source>
        <dbReference type="EMBL" id="KAK6735004.1"/>
    </source>
</evidence>